<evidence type="ECO:0000256" key="17">
    <source>
        <dbReference type="ARBA" id="ARBA00031520"/>
    </source>
</evidence>
<dbReference type="Gene3D" id="3.30.70.260">
    <property type="match status" value="1"/>
</dbReference>
<evidence type="ECO:0000256" key="14">
    <source>
        <dbReference type="ARBA" id="ARBA00023239"/>
    </source>
</evidence>
<comment type="catalytic activity">
    <reaction evidence="1">
        <text>chorismate = prephenate</text>
        <dbReference type="Rhea" id="RHEA:13897"/>
        <dbReference type="ChEBI" id="CHEBI:29748"/>
        <dbReference type="ChEBI" id="CHEBI:29934"/>
        <dbReference type="EC" id="5.4.99.5"/>
    </reaction>
</comment>
<keyword evidence="14 23" id="KW-0456">Lyase</keyword>
<comment type="function">
    <text evidence="2">Catalyzes the Claisen rearrangement of chorismate to prephenate and the decarboxylation/dehydration of prephenate to phenylpyruvate.</text>
</comment>
<dbReference type="STRING" id="530564.Psta_0841"/>
<evidence type="ECO:0000256" key="16">
    <source>
        <dbReference type="ARBA" id="ARBA00031175"/>
    </source>
</evidence>
<feature type="site" description="Essential for prephenate dehydratase activity" evidence="19">
    <location>
        <position position="262"/>
    </location>
</feature>
<dbReference type="Proteomes" id="UP000001887">
    <property type="component" value="Chromosome"/>
</dbReference>
<dbReference type="HOGENOM" id="CLU_035008_0_1_0"/>
<dbReference type="GO" id="GO:0004106">
    <property type="term" value="F:chorismate mutase activity"/>
    <property type="evidence" value="ECO:0007669"/>
    <property type="project" value="UniProtKB-EC"/>
</dbReference>
<dbReference type="Gene3D" id="3.40.190.10">
    <property type="entry name" value="Periplasmic binding protein-like II"/>
    <property type="match status" value="2"/>
</dbReference>
<dbReference type="SUPFAM" id="SSF53850">
    <property type="entry name" value="Periplasmic binding protein-like II"/>
    <property type="match status" value="1"/>
</dbReference>
<dbReference type="InterPro" id="IPR001086">
    <property type="entry name" value="Preph_deHydtase"/>
</dbReference>
<dbReference type="InterPro" id="IPR036979">
    <property type="entry name" value="CM_dom_sf"/>
</dbReference>
<accession>D2R6E8</accession>
<comment type="subcellular location">
    <subcellularLocation>
        <location evidence="3">Cytoplasm</location>
    </subcellularLocation>
</comment>
<dbReference type="eggNOG" id="COG0077">
    <property type="taxonomic scope" value="Bacteria"/>
</dbReference>
<protein>
    <recommendedName>
        <fullName evidence="8">Bifunctional chorismate mutase/prephenate dehydratase</fullName>
        <ecNumber evidence="7">4.2.1.51</ecNumber>
        <ecNumber evidence="6">5.4.99.5</ecNumber>
    </recommendedName>
    <alternativeName>
        <fullName evidence="17">Chorismate mutase-prephenate dehydratase</fullName>
    </alternativeName>
    <alternativeName>
        <fullName evidence="16">p-protein</fullName>
    </alternativeName>
</protein>
<dbReference type="PIRSF" id="PIRSF001500">
    <property type="entry name" value="Chor_mut_pdt_Ppr"/>
    <property type="match status" value="1"/>
</dbReference>
<name>D2R6E8_PIRSD</name>
<evidence type="ECO:0000256" key="6">
    <source>
        <dbReference type="ARBA" id="ARBA00012404"/>
    </source>
</evidence>
<dbReference type="Gene3D" id="1.20.59.10">
    <property type="entry name" value="Chorismate mutase"/>
    <property type="match status" value="1"/>
</dbReference>
<evidence type="ECO:0000256" key="3">
    <source>
        <dbReference type="ARBA" id="ARBA00004496"/>
    </source>
</evidence>
<dbReference type="UniPathway" id="UPA00121">
    <property type="reaction ID" value="UER00345"/>
</dbReference>
<feature type="domain" description="ACT" evidence="22">
    <location>
        <begin position="281"/>
        <end position="359"/>
    </location>
</feature>
<dbReference type="EC" id="5.4.99.5" evidence="6"/>
<dbReference type="EMBL" id="CP001848">
    <property type="protein sequence ID" value="ADB15526.1"/>
    <property type="molecule type" value="Genomic_DNA"/>
</dbReference>
<dbReference type="PROSITE" id="PS51168">
    <property type="entry name" value="CHORISMATE_MUT_2"/>
    <property type="match status" value="1"/>
</dbReference>
<keyword evidence="24" id="KW-1185">Reference proteome</keyword>
<evidence type="ECO:0000313" key="23">
    <source>
        <dbReference type="EMBL" id="ADB15526.1"/>
    </source>
</evidence>
<keyword evidence="12" id="KW-0584">Phenylalanine biosynthesis</keyword>
<dbReference type="CDD" id="cd04905">
    <property type="entry name" value="ACT_CM-PDT"/>
    <property type="match status" value="1"/>
</dbReference>
<dbReference type="InterPro" id="IPR008242">
    <property type="entry name" value="Chor_mutase/pphenate_deHydtase"/>
</dbReference>
<dbReference type="KEGG" id="psl:Psta_0841"/>
<keyword evidence="13" id="KW-0413">Isomerase</keyword>
<evidence type="ECO:0000256" key="1">
    <source>
        <dbReference type="ARBA" id="ARBA00000824"/>
    </source>
</evidence>
<organism evidence="23 24">
    <name type="scientific">Pirellula staleyi (strain ATCC 27377 / DSM 6068 / ICPB 4128)</name>
    <name type="common">Pirella staleyi</name>
    <dbReference type="NCBI Taxonomy" id="530564"/>
    <lineage>
        <taxon>Bacteria</taxon>
        <taxon>Pseudomonadati</taxon>
        <taxon>Planctomycetota</taxon>
        <taxon>Planctomycetia</taxon>
        <taxon>Pirellulales</taxon>
        <taxon>Pirellulaceae</taxon>
        <taxon>Pirellula</taxon>
    </lineage>
</organism>
<evidence type="ECO:0000256" key="12">
    <source>
        <dbReference type="ARBA" id="ARBA00023222"/>
    </source>
</evidence>
<evidence type="ECO:0000256" key="9">
    <source>
        <dbReference type="ARBA" id="ARBA00022490"/>
    </source>
</evidence>
<dbReference type="GO" id="GO:0009094">
    <property type="term" value="P:L-phenylalanine biosynthetic process"/>
    <property type="evidence" value="ECO:0007669"/>
    <property type="project" value="UniProtKB-UniPathway"/>
</dbReference>
<dbReference type="AlphaFoldDB" id="D2R6E8"/>
<dbReference type="SUPFAM" id="SSF48600">
    <property type="entry name" value="Chorismate mutase II"/>
    <property type="match status" value="1"/>
</dbReference>
<dbReference type="PANTHER" id="PTHR21022:SF19">
    <property type="entry name" value="PREPHENATE DEHYDRATASE-RELATED"/>
    <property type="match status" value="1"/>
</dbReference>
<dbReference type="eggNOG" id="COG1605">
    <property type="taxonomic scope" value="Bacteria"/>
</dbReference>
<dbReference type="EC" id="4.2.1.51" evidence="7"/>
<dbReference type="InterPro" id="IPR002701">
    <property type="entry name" value="CM_II_prokaryot"/>
</dbReference>
<comment type="pathway">
    <text evidence="4">Amino-acid biosynthesis; L-phenylalanine biosynthesis; phenylpyruvate from prephenate: step 1/1.</text>
</comment>
<evidence type="ECO:0000256" key="7">
    <source>
        <dbReference type="ARBA" id="ARBA00013147"/>
    </source>
</evidence>
<evidence type="ECO:0000256" key="5">
    <source>
        <dbReference type="ARBA" id="ARBA00004817"/>
    </source>
</evidence>
<dbReference type="OrthoDB" id="9802281at2"/>
<evidence type="ECO:0000256" key="8">
    <source>
        <dbReference type="ARBA" id="ARBA00014401"/>
    </source>
</evidence>
<dbReference type="CDD" id="cd13630">
    <property type="entry name" value="PBP2_PDT_1"/>
    <property type="match status" value="1"/>
</dbReference>
<dbReference type="NCBIfam" id="NF008865">
    <property type="entry name" value="PRK11898.1"/>
    <property type="match status" value="1"/>
</dbReference>
<dbReference type="GO" id="GO:0005737">
    <property type="term" value="C:cytoplasm"/>
    <property type="evidence" value="ECO:0007669"/>
    <property type="project" value="UniProtKB-SubCell"/>
</dbReference>
<feature type="domain" description="Chorismate mutase" evidence="20">
    <location>
        <begin position="5"/>
        <end position="95"/>
    </location>
</feature>
<evidence type="ECO:0000259" key="22">
    <source>
        <dbReference type="PROSITE" id="PS51671"/>
    </source>
</evidence>
<comment type="catalytic activity">
    <reaction evidence="18">
        <text>prephenate + H(+) = 3-phenylpyruvate + CO2 + H2O</text>
        <dbReference type="Rhea" id="RHEA:21648"/>
        <dbReference type="ChEBI" id="CHEBI:15377"/>
        <dbReference type="ChEBI" id="CHEBI:15378"/>
        <dbReference type="ChEBI" id="CHEBI:16526"/>
        <dbReference type="ChEBI" id="CHEBI:18005"/>
        <dbReference type="ChEBI" id="CHEBI:29934"/>
        <dbReference type="EC" id="4.2.1.51"/>
    </reaction>
</comment>
<dbReference type="PROSITE" id="PS51171">
    <property type="entry name" value="PREPHENATE_DEHYDR_3"/>
    <property type="match status" value="1"/>
</dbReference>
<reference evidence="23 24" key="1">
    <citation type="journal article" date="2009" name="Stand. Genomic Sci.">
        <title>Complete genome sequence of Pirellula staleyi type strain (ATCC 27377).</title>
        <authorList>
            <person name="Clum A."/>
            <person name="Tindall B.J."/>
            <person name="Sikorski J."/>
            <person name="Ivanova N."/>
            <person name="Mavrommatis K."/>
            <person name="Lucas S."/>
            <person name="Glavina del Rio T."/>
            <person name="Nolan M."/>
            <person name="Chen F."/>
            <person name="Tice H."/>
            <person name="Pitluck S."/>
            <person name="Cheng J.F."/>
            <person name="Chertkov O."/>
            <person name="Brettin T."/>
            <person name="Han C."/>
            <person name="Detter J.C."/>
            <person name="Kuske C."/>
            <person name="Bruce D."/>
            <person name="Goodwin L."/>
            <person name="Ovchinikova G."/>
            <person name="Pati A."/>
            <person name="Mikhailova N."/>
            <person name="Chen A."/>
            <person name="Palaniappan K."/>
            <person name="Land M."/>
            <person name="Hauser L."/>
            <person name="Chang Y.J."/>
            <person name="Jeffries C.D."/>
            <person name="Chain P."/>
            <person name="Rohde M."/>
            <person name="Goker M."/>
            <person name="Bristow J."/>
            <person name="Eisen J.A."/>
            <person name="Markowitz V."/>
            <person name="Hugenholtz P."/>
            <person name="Kyrpides N.C."/>
            <person name="Klenk H.P."/>
            <person name="Lapidus A."/>
        </authorList>
    </citation>
    <scope>NUCLEOTIDE SEQUENCE [LARGE SCALE GENOMIC DNA]</scope>
    <source>
        <strain evidence="24">ATCC 27377 / DSM 6068 / ICPB 4128</strain>
    </source>
</reference>
<proteinExistence type="predicted"/>
<dbReference type="UniPathway" id="UPA00120">
    <property type="reaction ID" value="UER00203"/>
</dbReference>
<keyword evidence="15" id="KW-0511">Multifunctional enzyme</keyword>
<dbReference type="InterPro" id="IPR045865">
    <property type="entry name" value="ACT-like_dom_sf"/>
</dbReference>
<evidence type="ECO:0000259" key="21">
    <source>
        <dbReference type="PROSITE" id="PS51171"/>
    </source>
</evidence>
<keyword evidence="10" id="KW-0028">Amino-acid biosynthesis</keyword>
<evidence type="ECO:0000313" key="24">
    <source>
        <dbReference type="Proteomes" id="UP000001887"/>
    </source>
</evidence>
<comment type="pathway">
    <text evidence="5">Metabolic intermediate biosynthesis; prephenate biosynthesis; prephenate from chorismate: step 1/1.</text>
</comment>
<evidence type="ECO:0000256" key="2">
    <source>
        <dbReference type="ARBA" id="ARBA00002364"/>
    </source>
</evidence>
<dbReference type="InterPro" id="IPR002912">
    <property type="entry name" value="ACT_dom"/>
</dbReference>
<evidence type="ECO:0000256" key="4">
    <source>
        <dbReference type="ARBA" id="ARBA00004741"/>
    </source>
</evidence>
<dbReference type="GO" id="GO:0004664">
    <property type="term" value="F:prephenate dehydratase activity"/>
    <property type="evidence" value="ECO:0007669"/>
    <property type="project" value="UniProtKB-EC"/>
</dbReference>
<dbReference type="Pfam" id="PF01817">
    <property type="entry name" value="CM_2"/>
    <property type="match status" value="1"/>
</dbReference>
<evidence type="ECO:0000259" key="20">
    <source>
        <dbReference type="PROSITE" id="PS51168"/>
    </source>
</evidence>
<evidence type="ECO:0000256" key="11">
    <source>
        <dbReference type="ARBA" id="ARBA00023141"/>
    </source>
</evidence>
<evidence type="ECO:0000256" key="10">
    <source>
        <dbReference type="ARBA" id="ARBA00022605"/>
    </source>
</evidence>
<feature type="domain" description="Prephenate dehydratase" evidence="21">
    <location>
        <begin position="95"/>
        <end position="269"/>
    </location>
</feature>
<dbReference type="PROSITE" id="PS51671">
    <property type="entry name" value="ACT"/>
    <property type="match status" value="1"/>
</dbReference>
<dbReference type="SUPFAM" id="SSF55021">
    <property type="entry name" value="ACT-like"/>
    <property type="match status" value="1"/>
</dbReference>
<keyword evidence="9" id="KW-0963">Cytoplasm</keyword>
<sequence length="364" mass="39557">MSKKPAASSSPAAVRKELDRLDRELVKLLSDRARTAVKYAQSRQASGGPLIDLSDETDQLDAALALSKGPLDERALRGVLREVISGCRSLVRPVHIAYLGPKYSYSHLAAIERFGDSTDLTPAATIKAVFEAVHYGQAEYGLVPIENSTDGRVVDTLDMFAKLPLTITGEVQLRIHHHLLGKCARSEVTEVYSKPQALSQCRDWLAKNVPQAKLIEMTSTAVAAQIAADKPGAAAVASREAGAHYGLASIDADIEDNKHNVTRFAIIGGQPPKRSGRDKTALMIEIPHKPGALADAMAVFKRARLNLSWIESFPMSGSKNEYLFFIEFEGHQTDGRVKSALTSLAKKTAKMHILGSFPRPQPLD</sequence>
<evidence type="ECO:0000256" key="19">
    <source>
        <dbReference type="PIRSR" id="PIRSR001500-2"/>
    </source>
</evidence>
<evidence type="ECO:0000256" key="13">
    <source>
        <dbReference type="ARBA" id="ARBA00023235"/>
    </source>
</evidence>
<dbReference type="InterPro" id="IPR036263">
    <property type="entry name" value="Chorismate_II_sf"/>
</dbReference>
<dbReference type="SMART" id="SM00830">
    <property type="entry name" value="CM_2"/>
    <property type="match status" value="1"/>
</dbReference>
<dbReference type="Pfam" id="PF00800">
    <property type="entry name" value="PDT"/>
    <property type="match status" value="1"/>
</dbReference>
<keyword evidence="11" id="KW-0057">Aromatic amino acid biosynthesis</keyword>
<dbReference type="GO" id="GO:0046417">
    <property type="term" value="P:chorismate metabolic process"/>
    <property type="evidence" value="ECO:0007669"/>
    <property type="project" value="InterPro"/>
</dbReference>
<evidence type="ECO:0000256" key="15">
    <source>
        <dbReference type="ARBA" id="ARBA00023268"/>
    </source>
</evidence>
<gene>
    <name evidence="23" type="ordered locus">Psta_0841</name>
</gene>
<evidence type="ECO:0000256" key="18">
    <source>
        <dbReference type="ARBA" id="ARBA00047848"/>
    </source>
</evidence>
<dbReference type="PANTHER" id="PTHR21022">
    <property type="entry name" value="PREPHENATE DEHYDRATASE P PROTEIN"/>
    <property type="match status" value="1"/>
</dbReference>